<gene>
    <name evidence="2" type="ORF">GGE12_007040</name>
</gene>
<feature type="transmembrane region" description="Helical" evidence="1">
    <location>
        <begin position="173"/>
        <end position="191"/>
    </location>
</feature>
<keyword evidence="1" id="KW-0812">Transmembrane</keyword>
<reference evidence="2 3" key="1">
    <citation type="submission" date="2020-08" db="EMBL/GenBank/DDBJ databases">
        <title>Genomic Encyclopedia of Type Strains, Phase IV (KMG-V): Genome sequencing to study the core and pangenomes of soil and plant-associated prokaryotes.</title>
        <authorList>
            <person name="Whitman W."/>
        </authorList>
    </citation>
    <scope>NUCLEOTIDE SEQUENCE [LARGE SCALE GENOMIC DNA]</scope>
    <source>
        <strain evidence="2 3">SEMIA 402</strain>
    </source>
</reference>
<organism evidence="2 3">
    <name type="scientific">Rhizobium mongolense</name>
    <dbReference type="NCBI Taxonomy" id="57676"/>
    <lineage>
        <taxon>Bacteria</taxon>
        <taxon>Pseudomonadati</taxon>
        <taxon>Pseudomonadota</taxon>
        <taxon>Alphaproteobacteria</taxon>
        <taxon>Hyphomicrobiales</taxon>
        <taxon>Rhizobiaceae</taxon>
        <taxon>Rhizobium/Agrobacterium group</taxon>
        <taxon>Rhizobium</taxon>
    </lineage>
</organism>
<protein>
    <submittedName>
        <fullName evidence="2">Uncharacterized membrane protein YbaN (DUF454 family)</fullName>
    </submittedName>
</protein>
<sequence>MGLSYRHHKACDLEFACLVAFAEIFALVGNGICARLNRAYRNPILPASLWYADRRNGRAIGAFERLNGRSRLMKGHPVRLLFAAFGFGFVAIGVIGIFVPLLPTTPFLILAAALFSRSSPRFERWLLAHPRFGEPLRNWRRQGAIRRRHKLLACISMICSFLILLVFFRPSAIAMVGAGVLMAAAAIYVASRPEPRY</sequence>
<dbReference type="AlphaFoldDB" id="A0A7W6RVJ5"/>
<evidence type="ECO:0000256" key="1">
    <source>
        <dbReference type="SAM" id="Phobius"/>
    </source>
</evidence>
<keyword evidence="1" id="KW-0472">Membrane</keyword>
<evidence type="ECO:0000313" key="2">
    <source>
        <dbReference type="EMBL" id="MBB4279227.1"/>
    </source>
</evidence>
<proteinExistence type="predicted"/>
<comment type="caution">
    <text evidence="2">The sequence shown here is derived from an EMBL/GenBank/DDBJ whole genome shotgun (WGS) entry which is preliminary data.</text>
</comment>
<accession>A0A7W6RVJ5</accession>
<evidence type="ECO:0000313" key="3">
    <source>
        <dbReference type="Proteomes" id="UP000533641"/>
    </source>
</evidence>
<dbReference type="EMBL" id="JACIGM010000025">
    <property type="protein sequence ID" value="MBB4279227.1"/>
    <property type="molecule type" value="Genomic_DNA"/>
</dbReference>
<dbReference type="Proteomes" id="UP000533641">
    <property type="component" value="Unassembled WGS sequence"/>
</dbReference>
<name>A0A7W6RVJ5_9HYPH</name>
<dbReference type="GO" id="GO:0005886">
    <property type="term" value="C:plasma membrane"/>
    <property type="evidence" value="ECO:0007669"/>
    <property type="project" value="TreeGrafter"/>
</dbReference>
<feature type="transmembrane region" description="Helical" evidence="1">
    <location>
        <begin position="80"/>
        <end position="101"/>
    </location>
</feature>
<dbReference type="PANTHER" id="PTHR35813:SF1">
    <property type="entry name" value="INNER MEMBRANE PROTEIN YBAN"/>
    <property type="match status" value="1"/>
</dbReference>
<dbReference type="InterPro" id="IPR007401">
    <property type="entry name" value="DUF454"/>
</dbReference>
<dbReference type="PANTHER" id="PTHR35813">
    <property type="entry name" value="INNER MEMBRANE PROTEIN YBAN"/>
    <property type="match status" value="1"/>
</dbReference>
<keyword evidence="1" id="KW-1133">Transmembrane helix</keyword>
<dbReference type="Pfam" id="PF04304">
    <property type="entry name" value="DUF454"/>
    <property type="match status" value="1"/>
</dbReference>
<feature type="transmembrane region" description="Helical" evidence="1">
    <location>
        <begin position="149"/>
        <end position="167"/>
    </location>
</feature>